<feature type="domain" description="PPIase cyclophilin-type" evidence="7">
    <location>
        <begin position="10"/>
        <end position="188"/>
    </location>
</feature>
<keyword evidence="9" id="KW-1185">Reference proteome</keyword>
<dbReference type="AlphaFoldDB" id="A0AAV1SPY2"/>
<dbReference type="GO" id="GO:0005737">
    <property type="term" value="C:cytoplasm"/>
    <property type="evidence" value="ECO:0007669"/>
    <property type="project" value="TreeGrafter"/>
</dbReference>
<dbReference type="Gene3D" id="2.40.100.10">
    <property type="entry name" value="Cyclophilin-like"/>
    <property type="match status" value="1"/>
</dbReference>
<dbReference type="EC" id="5.2.1.8" evidence="3"/>
<feature type="region of interest" description="Disordered" evidence="6">
    <location>
        <begin position="200"/>
        <end position="406"/>
    </location>
</feature>
<dbReference type="SUPFAM" id="SSF50891">
    <property type="entry name" value="Cyclophilin-like"/>
    <property type="match status" value="1"/>
</dbReference>
<reference evidence="8 9" key="1">
    <citation type="submission" date="2024-01" db="EMBL/GenBank/DDBJ databases">
        <authorList>
            <person name="Waweru B."/>
        </authorList>
    </citation>
    <scope>NUCLEOTIDE SEQUENCE [LARGE SCALE GENOMIC DNA]</scope>
</reference>
<dbReference type="GO" id="GO:0003755">
    <property type="term" value="F:peptidyl-prolyl cis-trans isomerase activity"/>
    <property type="evidence" value="ECO:0007669"/>
    <property type="project" value="UniProtKB-KW"/>
</dbReference>
<evidence type="ECO:0000256" key="2">
    <source>
        <dbReference type="ARBA" id="ARBA00007365"/>
    </source>
</evidence>
<evidence type="ECO:0000313" key="9">
    <source>
        <dbReference type="Proteomes" id="UP001314170"/>
    </source>
</evidence>
<dbReference type="Proteomes" id="UP001314170">
    <property type="component" value="Unassembled WGS sequence"/>
</dbReference>
<keyword evidence="4" id="KW-0697">Rotamase</keyword>
<comment type="caution">
    <text evidence="8">The sequence shown here is derived from an EMBL/GenBank/DDBJ whole genome shotgun (WGS) entry which is preliminary data.</text>
</comment>
<accession>A0AAV1SPY2</accession>
<proteinExistence type="inferred from homology"/>
<dbReference type="PANTHER" id="PTHR11071">
    <property type="entry name" value="PEPTIDYL-PROLYL CIS-TRANS ISOMERASE"/>
    <property type="match status" value="1"/>
</dbReference>
<dbReference type="InterPro" id="IPR029000">
    <property type="entry name" value="Cyclophilin-like_dom_sf"/>
</dbReference>
<feature type="compositionally biased region" description="Basic residues" evidence="6">
    <location>
        <begin position="200"/>
        <end position="218"/>
    </location>
</feature>
<dbReference type="GO" id="GO:0016018">
    <property type="term" value="F:cyclosporin A binding"/>
    <property type="evidence" value="ECO:0007669"/>
    <property type="project" value="TreeGrafter"/>
</dbReference>
<evidence type="ECO:0000256" key="6">
    <source>
        <dbReference type="SAM" id="MobiDB-lite"/>
    </source>
</evidence>
<dbReference type="FunFam" id="2.40.100.10:FF:000022">
    <property type="entry name" value="Peptidyl-prolyl cis-trans isomerase CYP95"/>
    <property type="match status" value="1"/>
</dbReference>
<keyword evidence="5" id="KW-0413">Isomerase</keyword>
<feature type="compositionally biased region" description="Low complexity" evidence="6">
    <location>
        <begin position="241"/>
        <end position="253"/>
    </location>
</feature>
<comment type="catalytic activity">
    <reaction evidence="1">
        <text>[protein]-peptidylproline (omega=180) = [protein]-peptidylproline (omega=0)</text>
        <dbReference type="Rhea" id="RHEA:16237"/>
        <dbReference type="Rhea" id="RHEA-COMP:10747"/>
        <dbReference type="Rhea" id="RHEA-COMP:10748"/>
        <dbReference type="ChEBI" id="CHEBI:83833"/>
        <dbReference type="ChEBI" id="CHEBI:83834"/>
        <dbReference type="EC" id="5.2.1.8"/>
    </reaction>
</comment>
<name>A0AAV1SPY2_9ROSI</name>
<sequence length="444" mass="51383">MVKKKNPLVFMDVCIDGDPKERMVFELFSDIVPKTAENFRALCTGEKGIGPKSERPLHYKGSFFHRIIKGSMAQDYRADGHDCISCDVGGDILKRDGTFGESIYGDKFPDEYPKLKHDEPGLLSMSIADRDTLGSQFIITFRANHHLDRKYVVFGKLVQGDKVLKNIEDVGDEEGIPTVTVKIVNCGEFIEDKKKLNKLKMEKHKKSSRERKKRRRRNYLSDSESSSDSDMESSESDSDSDSSMSSSSDISSSSEDRRRKRKRTSKRDKHRRGKKRDKRREKRRKRRDKRSKHRSRRSSDSMTDAESESETSSDDDPLDARKERKRRDPSRKTAEDQSTVVLEEEAASLPRRRKEEPDILEKEDDEFPKENGSRRSNGIEADAKSYGSEDRQPDIRYDHPGKSRSSFHSCHTSVILYAYRFFQICILLKVDEQEPKHESQEDYE</sequence>
<dbReference type="EMBL" id="CAWUPB010001194">
    <property type="protein sequence ID" value="CAK7353592.1"/>
    <property type="molecule type" value="Genomic_DNA"/>
</dbReference>
<dbReference type="PANTHER" id="PTHR11071:SF561">
    <property type="entry name" value="PEPTIDYL-PROLYL CIS-TRANS ISOMERASE D-RELATED"/>
    <property type="match status" value="1"/>
</dbReference>
<evidence type="ECO:0000256" key="5">
    <source>
        <dbReference type="ARBA" id="ARBA00023235"/>
    </source>
</evidence>
<feature type="compositionally biased region" description="Basic residues" evidence="6">
    <location>
        <begin position="258"/>
        <end position="296"/>
    </location>
</feature>
<protein>
    <recommendedName>
        <fullName evidence="3">peptidylprolyl isomerase</fullName>
        <ecNumber evidence="3">5.2.1.8</ecNumber>
    </recommendedName>
</protein>
<evidence type="ECO:0000313" key="8">
    <source>
        <dbReference type="EMBL" id="CAK7353592.1"/>
    </source>
</evidence>
<feature type="compositionally biased region" description="Basic and acidic residues" evidence="6">
    <location>
        <begin position="381"/>
        <end position="401"/>
    </location>
</feature>
<organism evidence="8 9">
    <name type="scientific">Dovyalis caffra</name>
    <dbReference type="NCBI Taxonomy" id="77055"/>
    <lineage>
        <taxon>Eukaryota</taxon>
        <taxon>Viridiplantae</taxon>
        <taxon>Streptophyta</taxon>
        <taxon>Embryophyta</taxon>
        <taxon>Tracheophyta</taxon>
        <taxon>Spermatophyta</taxon>
        <taxon>Magnoliopsida</taxon>
        <taxon>eudicotyledons</taxon>
        <taxon>Gunneridae</taxon>
        <taxon>Pentapetalae</taxon>
        <taxon>rosids</taxon>
        <taxon>fabids</taxon>
        <taxon>Malpighiales</taxon>
        <taxon>Salicaceae</taxon>
        <taxon>Flacourtieae</taxon>
        <taxon>Dovyalis</taxon>
    </lineage>
</organism>
<dbReference type="Pfam" id="PF00160">
    <property type="entry name" value="Pro_isomerase"/>
    <property type="match status" value="1"/>
</dbReference>
<gene>
    <name evidence="8" type="ORF">DCAF_LOCUS24807</name>
</gene>
<evidence type="ECO:0000256" key="4">
    <source>
        <dbReference type="ARBA" id="ARBA00023110"/>
    </source>
</evidence>
<dbReference type="GO" id="GO:0006457">
    <property type="term" value="P:protein folding"/>
    <property type="evidence" value="ECO:0007669"/>
    <property type="project" value="TreeGrafter"/>
</dbReference>
<feature type="compositionally biased region" description="Acidic residues" evidence="6">
    <location>
        <begin position="303"/>
        <end position="317"/>
    </location>
</feature>
<feature type="compositionally biased region" description="Acidic residues" evidence="6">
    <location>
        <begin position="225"/>
        <end position="240"/>
    </location>
</feature>
<dbReference type="InterPro" id="IPR002130">
    <property type="entry name" value="Cyclophilin-type_PPIase_dom"/>
</dbReference>
<evidence type="ECO:0000259" key="7">
    <source>
        <dbReference type="PROSITE" id="PS50072"/>
    </source>
</evidence>
<evidence type="ECO:0000256" key="1">
    <source>
        <dbReference type="ARBA" id="ARBA00000971"/>
    </source>
</evidence>
<dbReference type="PROSITE" id="PS50072">
    <property type="entry name" value="CSA_PPIASE_2"/>
    <property type="match status" value="1"/>
</dbReference>
<comment type="similarity">
    <text evidence="2">Belongs to the cyclophilin-type PPIase family.</text>
</comment>
<dbReference type="PRINTS" id="PR00153">
    <property type="entry name" value="CSAPPISMRASE"/>
</dbReference>
<evidence type="ECO:0000256" key="3">
    <source>
        <dbReference type="ARBA" id="ARBA00013194"/>
    </source>
</evidence>